<dbReference type="GeneID" id="64704793"/>
<protein>
    <submittedName>
        <fullName evidence="1">Uncharacterized protein</fullName>
    </submittedName>
</protein>
<evidence type="ECO:0000313" key="1">
    <source>
        <dbReference type="EMBL" id="KAG2088660.1"/>
    </source>
</evidence>
<dbReference type="AlphaFoldDB" id="A0A9P7JLV7"/>
<organism evidence="1 2">
    <name type="scientific">Suillus discolor</name>
    <dbReference type="NCBI Taxonomy" id="1912936"/>
    <lineage>
        <taxon>Eukaryota</taxon>
        <taxon>Fungi</taxon>
        <taxon>Dikarya</taxon>
        <taxon>Basidiomycota</taxon>
        <taxon>Agaricomycotina</taxon>
        <taxon>Agaricomycetes</taxon>
        <taxon>Agaricomycetidae</taxon>
        <taxon>Boletales</taxon>
        <taxon>Suillineae</taxon>
        <taxon>Suillaceae</taxon>
        <taxon>Suillus</taxon>
    </lineage>
</organism>
<name>A0A9P7JLV7_9AGAM</name>
<keyword evidence="2" id="KW-1185">Reference proteome</keyword>
<dbReference type="EMBL" id="JABBWM010000119">
    <property type="protein sequence ID" value="KAG2088660.1"/>
    <property type="molecule type" value="Genomic_DNA"/>
</dbReference>
<accession>A0A9P7JLV7</accession>
<comment type="caution">
    <text evidence="1">The sequence shown here is derived from an EMBL/GenBank/DDBJ whole genome shotgun (WGS) entry which is preliminary data.</text>
</comment>
<dbReference type="Proteomes" id="UP000823399">
    <property type="component" value="Unassembled WGS sequence"/>
</dbReference>
<gene>
    <name evidence="1" type="ORF">F5147DRAFT_780901</name>
</gene>
<dbReference type="OrthoDB" id="8954335at2759"/>
<proteinExistence type="predicted"/>
<dbReference type="RefSeq" id="XP_041285608.1">
    <property type="nucleotide sequence ID" value="XM_041442534.1"/>
</dbReference>
<sequence>MRFFIKLLVYVSSEDATPSLPPEWDGASQGSCYSSCKVDYPIGIEDSGLEKQRYHAAVANAYRFIKTLDTEGGVDLLLFCVRAGRITTALQSNHGSFMNSSHKKVPIVIATTNLEQRMEDCEQHS</sequence>
<reference evidence="1" key="1">
    <citation type="journal article" date="2020" name="New Phytol.">
        <title>Comparative genomics reveals dynamic genome evolution in host specialist ectomycorrhizal fungi.</title>
        <authorList>
            <person name="Lofgren L.A."/>
            <person name="Nguyen N.H."/>
            <person name="Vilgalys R."/>
            <person name="Ruytinx J."/>
            <person name="Liao H.L."/>
            <person name="Branco S."/>
            <person name="Kuo A."/>
            <person name="LaButti K."/>
            <person name="Lipzen A."/>
            <person name="Andreopoulos W."/>
            <person name="Pangilinan J."/>
            <person name="Riley R."/>
            <person name="Hundley H."/>
            <person name="Na H."/>
            <person name="Barry K."/>
            <person name="Grigoriev I.V."/>
            <person name="Stajich J.E."/>
            <person name="Kennedy P.G."/>
        </authorList>
    </citation>
    <scope>NUCLEOTIDE SEQUENCE</scope>
    <source>
        <strain evidence="1">FC423</strain>
    </source>
</reference>
<evidence type="ECO:0000313" key="2">
    <source>
        <dbReference type="Proteomes" id="UP000823399"/>
    </source>
</evidence>